<feature type="transmembrane region" description="Helical" evidence="24">
    <location>
        <begin position="136"/>
        <end position="155"/>
    </location>
</feature>
<feature type="transmembrane region" description="Helical" evidence="24">
    <location>
        <begin position="83"/>
        <end position="101"/>
    </location>
</feature>
<comment type="subcellular location">
    <subcellularLocation>
        <location evidence="2">Cell membrane</location>
        <topology evidence="2">Multi-pass membrane protein</topology>
    </subcellularLocation>
</comment>
<feature type="transmembrane region" description="Helical" evidence="24">
    <location>
        <begin position="176"/>
        <end position="195"/>
    </location>
</feature>
<gene>
    <name evidence="25" type="ORF">J2Z20_001250</name>
</gene>
<evidence type="ECO:0000256" key="22">
    <source>
        <dbReference type="ARBA" id="ARBA00032743"/>
    </source>
</evidence>
<sequence>MKQRITTGIIAGGAFLLLCLLGGLWYHSLLLVMALIGYYEFVRMTKLSPFGAVAMIGYVGVLMFIFPWKLLHVPLPFPLEHGLWVFMLLFLVFTVTSKNVFNIKHAALMFIGMVYIGVGFSYIAESRNTDDGHGLFWTFLLLASIWASDAGAYFTGKFIGKHKLWPAISPNKTVEGAAGGVIIAVIVAVIFSVISPDLLSFGRACAIGFIAAVVGQMGDLVQSAYKRVYDIKDSGNILPGHGGILDRCDSWLTVFPLIHILMLLPY</sequence>
<dbReference type="EMBL" id="JAGGKP010000001">
    <property type="protein sequence ID" value="MBP1936389.1"/>
    <property type="molecule type" value="Genomic_DNA"/>
</dbReference>
<evidence type="ECO:0000256" key="18">
    <source>
        <dbReference type="ARBA" id="ARBA00029893"/>
    </source>
</evidence>
<evidence type="ECO:0000256" key="20">
    <source>
        <dbReference type="ARBA" id="ARBA00032253"/>
    </source>
</evidence>
<comment type="pathway">
    <text evidence="4">Lipid metabolism.</text>
</comment>
<evidence type="ECO:0000256" key="5">
    <source>
        <dbReference type="ARBA" id="ARBA00010185"/>
    </source>
</evidence>
<keyword evidence="13 24" id="KW-1133">Transmembrane helix</keyword>
<evidence type="ECO:0000313" key="25">
    <source>
        <dbReference type="EMBL" id="MBP1936389.1"/>
    </source>
</evidence>
<dbReference type="RefSeq" id="WP_209846600.1">
    <property type="nucleotide sequence ID" value="NZ_CBCRVE010000002.1"/>
</dbReference>
<dbReference type="Pfam" id="PF01148">
    <property type="entry name" value="CTP_transf_1"/>
    <property type="match status" value="1"/>
</dbReference>
<evidence type="ECO:0000313" key="26">
    <source>
        <dbReference type="Proteomes" id="UP001519273"/>
    </source>
</evidence>
<comment type="caution">
    <text evidence="25">The sequence shown here is derived from an EMBL/GenBank/DDBJ whole genome shotgun (WGS) entry which is preliminary data.</text>
</comment>
<evidence type="ECO:0000256" key="10">
    <source>
        <dbReference type="ARBA" id="ARBA00022679"/>
    </source>
</evidence>
<evidence type="ECO:0000256" key="1">
    <source>
        <dbReference type="ARBA" id="ARBA00001698"/>
    </source>
</evidence>
<feature type="transmembrane region" description="Helical" evidence="24">
    <location>
        <begin position="201"/>
        <end position="221"/>
    </location>
</feature>
<evidence type="ECO:0000256" key="24">
    <source>
        <dbReference type="SAM" id="Phobius"/>
    </source>
</evidence>
<evidence type="ECO:0000256" key="4">
    <source>
        <dbReference type="ARBA" id="ARBA00005189"/>
    </source>
</evidence>
<feature type="transmembrane region" description="Helical" evidence="24">
    <location>
        <begin position="106"/>
        <end position="124"/>
    </location>
</feature>
<evidence type="ECO:0000256" key="6">
    <source>
        <dbReference type="ARBA" id="ARBA00012487"/>
    </source>
</evidence>
<reference evidence="25 26" key="1">
    <citation type="submission" date="2021-03" db="EMBL/GenBank/DDBJ databases">
        <title>Genomic Encyclopedia of Type Strains, Phase IV (KMG-IV): sequencing the most valuable type-strain genomes for metagenomic binning, comparative biology and taxonomic classification.</title>
        <authorList>
            <person name="Goeker M."/>
        </authorList>
    </citation>
    <scope>NUCLEOTIDE SEQUENCE [LARGE SCALE GENOMIC DNA]</scope>
    <source>
        <strain evidence="25 26">DSM 23491</strain>
    </source>
</reference>
<dbReference type="Proteomes" id="UP001519273">
    <property type="component" value="Unassembled WGS sequence"/>
</dbReference>
<keyword evidence="11 24" id="KW-0812">Transmembrane</keyword>
<feature type="transmembrane region" description="Helical" evidence="24">
    <location>
        <begin position="12"/>
        <end position="38"/>
    </location>
</feature>
<evidence type="ECO:0000256" key="15">
    <source>
        <dbReference type="ARBA" id="ARBA00023136"/>
    </source>
</evidence>
<keyword evidence="12 25" id="KW-0548">Nucleotidyltransferase</keyword>
<organism evidence="25 26">
    <name type="scientific">Paenibacillus sediminis</name>
    <dbReference type="NCBI Taxonomy" id="664909"/>
    <lineage>
        <taxon>Bacteria</taxon>
        <taxon>Bacillati</taxon>
        <taxon>Bacillota</taxon>
        <taxon>Bacilli</taxon>
        <taxon>Bacillales</taxon>
        <taxon>Paenibacillaceae</taxon>
        <taxon>Paenibacillus</taxon>
    </lineage>
</organism>
<keyword evidence="17" id="KW-1208">Phospholipid metabolism</keyword>
<dbReference type="EC" id="2.7.7.41" evidence="6"/>
<keyword evidence="14" id="KW-0443">Lipid metabolism</keyword>
<evidence type="ECO:0000256" key="21">
    <source>
        <dbReference type="ARBA" id="ARBA00032396"/>
    </source>
</evidence>
<keyword evidence="9" id="KW-0444">Lipid biosynthesis</keyword>
<evidence type="ECO:0000256" key="11">
    <source>
        <dbReference type="ARBA" id="ARBA00022692"/>
    </source>
</evidence>
<accession>A0ABS4H1J2</accession>
<protein>
    <recommendedName>
        <fullName evidence="7">Phosphatidate cytidylyltransferase</fullName>
        <ecNumber evidence="6">2.7.7.41</ecNumber>
    </recommendedName>
    <alternativeName>
        <fullName evidence="20">CDP-DAG synthase</fullName>
    </alternativeName>
    <alternativeName>
        <fullName evidence="22">CDP-DG synthase</fullName>
    </alternativeName>
    <alternativeName>
        <fullName evidence="18">CDP-diacylglycerol synthase</fullName>
    </alternativeName>
    <alternativeName>
        <fullName evidence="21">CDP-diglyceride pyrophosphorylase</fullName>
    </alternativeName>
    <alternativeName>
        <fullName evidence="23">CDP-diglyceride synthase</fullName>
    </alternativeName>
    <alternativeName>
        <fullName evidence="19">CTP:phosphatidate cytidylyltransferase</fullName>
    </alternativeName>
</protein>
<evidence type="ECO:0000256" key="17">
    <source>
        <dbReference type="ARBA" id="ARBA00023264"/>
    </source>
</evidence>
<evidence type="ECO:0000256" key="19">
    <source>
        <dbReference type="ARBA" id="ARBA00031825"/>
    </source>
</evidence>
<name>A0ABS4H1J2_9BACL</name>
<evidence type="ECO:0000256" key="2">
    <source>
        <dbReference type="ARBA" id="ARBA00004651"/>
    </source>
</evidence>
<comment type="pathway">
    <text evidence="3">Phospholipid metabolism; CDP-diacylglycerol biosynthesis; CDP-diacylglycerol from sn-glycerol 3-phosphate: step 3/3.</text>
</comment>
<comment type="similarity">
    <text evidence="5">Belongs to the CDS family.</text>
</comment>
<evidence type="ECO:0000256" key="13">
    <source>
        <dbReference type="ARBA" id="ARBA00022989"/>
    </source>
</evidence>
<evidence type="ECO:0000256" key="7">
    <source>
        <dbReference type="ARBA" id="ARBA00019373"/>
    </source>
</evidence>
<keyword evidence="8" id="KW-1003">Cell membrane</keyword>
<keyword evidence="15 24" id="KW-0472">Membrane</keyword>
<evidence type="ECO:0000256" key="23">
    <source>
        <dbReference type="ARBA" id="ARBA00033406"/>
    </source>
</evidence>
<keyword evidence="16" id="KW-0594">Phospholipid biosynthesis</keyword>
<dbReference type="PANTHER" id="PTHR46382:SF1">
    <property type="entry name" value="PHOSPHATIDATE CYTIDYLYLTRANSFERASE"/>
    <property type="match status" value="1"/>
</dbReference>
<evidence type="ECO:0000256" key="16">
    <source>
        <dbReference type="ARBA" id="ARBA00023209"/>
    </source>
</evidence>
<dbReference type="PANTHER" id="PTHR46382">
    <property type="entry name" value="PHOSPHATIDATE CYTIDYLYLTRANSFERASE"/>
    <property type="match status" value="1"/>
</dbReference>
<comment type="catalytic activity">
    <reaction evidence="1">
        <text>a 1,2-diacyl-sn-glycero-3-phosphate + CTP + H(+) = a CDP-1,2-diacyl-sn-glycerol + diphosphate</text>
        <dbReference type="Rhea" id="RHEA:16229"/>
        <dbReference type="ChEBI" id="CHEBI:15378"/>
        <dbReference type="ChEBI" id="CHEBI:33019"/>
        <dbReference type="ChEBI" id="CHEBI:37563"/>
        <dbReference type="ChEBI" id="CHEBI:58332"/>
        <dbReference type="ChEBI" id="CHEBI:58608"/>
        <dbReference type="EC" id="2.7.7.41"/>
    </reaction>
</comment>
<evidence type="ECO:0000256" key="3">
    <source>
        <dbReference type="ARBA" id="ARBA00005119"/>
    </source>
</evidence>
<keyword evidence="26" id="KW-1185">Reference proteome</keyword>
<proteinExistence type="inferred from homology"/>
<evidence type="ECO:0000256" key="8">
    <source>
        <dbReference type="ARBA" id="ARBA00022475"/>
    </source>
</evidence>
<evidence type="ECO:0000256" key="12">
    <source>
        <dbReference type="ARBA" id="ARBA00022695"/>
    </source>
</evidence>
<keyword evidence="10 25" id="KW-0808">Transferase</keyword>
<evidence type="ECO:0000256" key="14">
    <source>
        <dbReference type="ARBA" id="ARBA00023098"/>
    </source>
</evidence>
<dbReference type="GO" id="GO:0004605">
    <property type="term" value="F:phosphatidate cytidylyltransferase activity"/>
    <property type="evidence" value="ECO:0007669"/>
    <property type="project" value="UniProtKB-EC"/>
</dbReference>
<evidence type="ECO:0000256" key="9">
    <source>
        <dbReference type="ARBA" id="ARBA00022516"/>
    </source>
</evidence>
<feature type="transmembrane region" description="Helical" evidence="24">
    <location>
        <begin position="50"/>
        <end position="71"/>
    </location>
</feature>